<name>B6HTC0_PENRW</name>
<sequence>MKAICIHGCIHAKRPNLVIHINRFLTITCQGPKRGINAPRRAPDLFDPLPVSFTLLKVSPATDILNLLDLWVQPCDIHPHSSRVVQPGGSVASPCPTRPDDRQSDLRHHNPASAPAIPRMDLASARGTKLSDIVIDHRPSTGRGKKLTLAQENVLKRLYQQKLPSVPDGELPAKGFWVNLASQFREQTGREYSWLSVKRRAAGWSQKSLEIDHRLDVSDLVAEDSELEPSHQDVARESPSQEDPRDSEQQPMLPSIKHQRDSTTLKLSELEKSPGVSDWLQRSWSPGATDPSPGTSKSVRSTRMAQARPRSRSPARVSQPGYRCRSPSTTSRTKTISKRLHQQLASSSNAVVGPGTHPLSGSPVYEDVQPSHLSTRKPHEFNRIHRSVENGSENHARDSAISKHEKSKVSTGLLASPHLSEQDDLPLAPTRIKRRRVAK</sequence>
<organism evidence="2 3">
    <name type="scientific">Penicillium rubens (strain ATCC 28089 / DSM 1075 / NRRL 1951 / Wisconsin 54-1255)</name>
    <name type="common">Penicillium chrysogenum</name>
    <dbReference type="NCBI Taxonomy" id="500485"/>
    <lineage>
        <taxon>Eukaryota</taxon>
        <taxon>Fungi</taxon>
        <taxon>Dikarya</taxon>
        <taxon>Ascomycota</taxon>
        <taxon>Pezizomycotina</taxon>
        <taxon>Eurotiomycetes</taxon>
        <taxon>Eurotiomycetidae</taxon>
        <taxon>Eurotiales</taxon>
        <taxon>Aspergillaceae</taxon>
        <taxon>Penicillium</taxon>
        <taxon>Penicillium chrysogenum species complex</taxon>
    </lineage>
</organism>
<feature type="compositionally biased region" description="Basic and acidic residues" evidence="1">
    <location>
        <begin position="98"/>
        <end position="108"/>
    </location>
</feature>
<accession>B6HTC0</accession>
<gene>
    <name evidence="2" type="ORF">Pc22g21940</name>
    <name evidence="2" type="ORF">PCH_Pc22g21940</name>
</gene>
<dbReference type="HOGENOM" id="CLU_050890_0_0_1"/>
<dbReference type="OrthoDB" id="4414363at2759"/>
<proteinExistence type="predicted"/>
<feature type="compositionally biased region" description="Basic and acidic residues" evidence="1">
    <location>
        <begin position="258"/>
        <end position="272"/>
    </location>
</feature>
<feature type="compositionally biased region" description="Polar residues" evidence="1">
    <location>
        <begin position="280"/>
        <end position="304"/>
    </location>
</feature>
<dbReference type="KEGG" id="pcs:N7525_004187"/>
<reference evidence="2 3" key="1">
    <citation type="journal article" date="2008" name="Nat. Biotechnol.">
        <title>Genome sequencing and analysis of the filamentous fungus Penicillium chrysogenum.</title>
        <authorList>
            <person name="van den Berg M.A."/>
            <person name="Albang R."/>
            <person name="Albermann K."/>
            <person name="Badger J.H."/>
            <person name="Daran J.-M."/>
            <person name="Driessen A.J.M."/>
            <person name="Garcia-Estrada C."/>
            <person name="Fedorova N.D."/>
            <person name="Harris D.M."/>
            <person name="Heijne W.H.M."/>
            <person name="Joardar V.S."/>
            <person name="Kiel J.A.K.W."/>
            <person name="Kovalchuk A."/>
            <person name="Martin J.F."/>
            <person name="Nierman W.C."/>
            <person name="Nijland J.G."/>
            <person name="Pronk J.T."/>
            <person name="Roubos J.A."/>
            <person name="van der Klei I.J."/>
            <person name="van Peij N.N.M.E."/>
            <person name="Veenhuis M."/>
            <person name="von Doehren H."/>
            <person name="Wagner C."/>
            <person name="Wortman J.R."/>
            <person name="Bovenberg R.A.L."/>
        </authorList>
    </citation>
    <scope>NUCLEOTIDE SEQUENCE [LARGE SCALE GENOMIC DNA]</scope>
    <source>
        <strain evidence="3">ATCC 28089 / DSM 1075 / NRRL 1951 / Wisconsin 54-1255</strain>
    </source>
</reference>
<dbReference type="BioCyc" id="PCHR:PC22G21940-MONOMER"/>
<evidence type="ECO:0000256" key="1">
    <source>
        <dbReference type="SAM" id="MobiDB-lite"/>
    </source>
</evidence>
<evidence type="ECO:0000313" key="2">
    <source>
        <dbReference type="EMBL" id="CAP99482.1"/>
    </source>
</evidence>
<dbReference type="Proteomes" id="UP000000724">
    <property type="component" value="Contig Pc00c22"/>
</dbReference>
<evidence type="ECO:0000313" key="3">
    <source>
        <dbReference type="Proteomes" id="UP000000724"/>
    </source>
</evidence>
<feature type="region of interest" description="Disordered" evidence="1">
    <location>
        <begin position="225"/>
        <end position="439"/>
    </location>
</feature>
<dbReference type="OMA" id="YSWLSVK"/>
<dbReference type="VEuPathDB" id="FungiDB:PCH_Pc22g21940"/>
<protein>
    <submittedName>
        <fullName evidence="2">Pc22g21940 protein</fullName>
    </submittedName>
</protein>
<dbReference type="EMBL" id="AM920437">
    <property type="protein sequence ID" value="CAP99482.1"/>
    <property type="molecule type" value="Genomic_DNA"/>
</dbReference>
<dbReference type="GeneID" id="8308356"/>
<feature type="region of interest" description="Disordered" evidence="1">
    <location>
        <begin position="82"/>
        <end position="117"/>
    </location>
</feature>
<feature type="compositionally biased region" description="Basic and acidic residues" evidence="1">
    <location>
        <begin position="377"/>
        <end position="408"/>
    </location>
</feature>
<dbReference type="AlphaFoldDB" id="B6HTC0"/>
<feature type="compositionally biased region" description="Low complexity" evidence="1">
    <location>
        <begin position="305"/>
        <end position="334"/>
    </location>
</feature>
<keyword evidence="3" id="KW-1185">Reference proteome</keyword>